<gene>
    <name evidence="1" type="ORF">CCC_02285</name>
</gene>
<proteinExistence type="predicted"/>
<dbReference type="RefSeq" id="WP_009868113.1">
    <property type="nucleotide sequence ID" value="NZ_JXSL01000027.1"/>
</dbReference>
<accession>A0A0C2YVU7</accession>
<protein>
    <submittedName>
        <fullName evidence="1">DNA primase phage-associated</fullName>
    </submittedName>
</protein>
<dbReference type="STRING" id="272627.CCC_02285"/>
<sequence length="406" mass="44297">MTPRDTVAAFPATSQQSAIRATPFVWIEPANIPPRKWLYGHHLIRGYVSLTVAPGATGKSSLLIADALAMSANRNLVGTPVYAGRPLRVWIWNLEDPIDELQRRITATAIQYQIHSTDIEGRLFVDSGRDQSLCIARQGHNGIEILDPVIDALQAEILAREIDVLIVDPFVSSHQVSENDNGAIDAVAKKWGAIADRTGCAIELVHHLRKLPHGIEATAESARGAVSLVAAARSVRVLNRMAKEEALQCGLTSNKGHFKVSDDKNNLAAATDSENWFRMESVQLDNGDNVGVVVQWDKPDPFDGITPRHLLAVQKAIDGKDYRQNVQATDWVGQHIGHIVGLDPAKPHDKNRLKSLIKTWINNGALIADEIMNKKGRPTPVIAVGKWVTAAEVAATNVADDEFPLG</sequence>
<evidence type="ECO:0000313" key="1">
    <source>
        <dbReference type="EMBL" id="KIL98835.1"/>
    </source>
</evidence>
<reference evidence="1 2" key="1">
    <citation type="submission" date="2015-01" db="EMBL/GenBank/DDBJ databases">
        <title>Genome Sequence of Magnetospirillum magnetotacticum Strain MS-1.</title>
        <authorList>
            <person name="Marinov G.K."/>
            <person name="Smalley M.D."/>
            <person name="DeSalvo G."/>
        </authorList>
    </citation>
    <scope>NUCLEOTIDE SEQUENCE [LARGE SCALE GENOMIC DNA]</scope>
    <source>
        <strain evidence="1 2">MS-1</strain>
    </source>
</reference>
<comment type="caution">
    <text evidence="1">The sequence shown here is derived from an EMBL/GenBank/DDBJ whole genome shotgun (WGS) entry which is preliminary data.</text>
</comment>
<name>A0A0C2YVU7_PARME</name>
<dbReference type="Gene3D" id="3.40.50.300">
    <property type="entry name" value="P-loop containing nucleotide triphosphate hydrolases"/>
    <property type="match status" value="1"/>
</dbReference>
<organism evidence="1 2">
    <name type="scientific">Paramagnetospirillum magnetotacticum MS-1</name>
    <dbReference type="NCBI Taxonomy" id="272627"/>
    <lineage>
        <taxon>Bacteria</taxon>
        <taxon>Pseudomonadati</taxon>
        <taxon>Pseudomonadota</taxon>
        <taxon>Alphaproteobacteria</taxon>
        <taxon>Rhodospirillales</taxon>
        <taxon>Magnetospirillaceae</taxon>
        <taxon>Paramagnetospirillum</taxon>
    </lineage>
</organism>
<dbReference type="SUPFAM" id="SSF52540">
    <property type="entry name" value="P-loop containing nucleoside triphosphate hydrolases"/>
    <property type="match status" value="1"/>
</dbReference>
<dbReference type="SMR" id="A0A0C2YVU7"/>
<evidence type="ECO:0000313" key="2">
    <source>
        <dbReference type="Proteomes" id="UP000031971"/>
    </source>
</evidence>
<dbReference type="AlphaFoldDB" id="A0A0C2YVU7"/>
<keyword evidence="2" id="KW-1185">Reference proteome</keyword>
<dbReference type="InterPro" id="IPR027417">
    <property type="entry name" value="P-loop_NTPase"/>
</dbReference>
<dbReference type="Pfam" id="PF13481">
    <property type="entry name" value="AAA_25"/>
    <property type="match status" value="1"/>
</dbReference>
<dbReference type="EMBL" id="JXSL01000027">
    <property type="protein sequence ID" value="KIL98835.1"/>
    <property type="molecule type" value="Genomic_DNA"/>
</dbReference>
<dbReference type="Proteomes" id="UP000031971">
    <property type="component" value="Unassembled WGS sequence"/>
</dbReference>
<dbReference type="OrthoDB" id="9763644at2"/>